<comment type="caution">
    <text evidence="1">The sequence shown here is derived from an EMBL/GenBank/DDBJ whole genome shotgun (WGS) entry which is preliminary data.</text>
</comment>
<protein>
    <submittedName>
        <fullName evidence="1">Uncharacterized protein</fullName>
    </submittedName>
</protein>
<dbReference type="EMBL" id="MU151198">
    <property type="protein sequence ID" value="KAF9447461.1"/>
    <property type="molecule type" value="Genomic_DNA"/>
</dbReference>
<dbReference type="AlphaFoldDB" id="A0A9P5XCR8"/>
<dbReference type="Gene3D" id="2.80.10.50">
    <property type="match status" value="1"/>
</dbReference>
<organism evidence="1 2">
    <name type="scientific">Macrolepiota fuliginosa MF-IS2</name>
    <dbReference type="NCBI Taxonomy" id="1400762"/>
    <lineage>
        <taxon>Eukaryota</taxon>
        <taxon>Fungi</taxon>
        <taxon>Dikarya</taxon>
        <taxon>Basidiomycota</taxon>
        <taxon>Agaricomycotina</taxon>
        <taxon>Agaricomycetes</taxon>
        <taxon>Agaricomycetidae</taxon>
        <taxon>Agaricales</taxon>
        <taxon>Agaricineae</taxon>
        <taxon>Agaricaceae</taxon>
        <taxon>Macrolepiota</taxon>
    </lineage>
</organism>
<sequence length="171" mass="18746">MAKLEAGLYIIRFVPVGIQPPFVGGLYAQAKDYGQPIAAEPLGPNSPAEVWEVNVQNGKYIITQRGFTSKNPLLRPGPVLAGWSLANPPDKYPGGYVLFTVDYQEFDIEPVGEGEHLMYSVKVPSPGGAGAQDIEYVVTEQEDLLFSKAYASGPRFRRPIPHWQFIPAGNK</sequence>
<reference evidence="1" key="1">
    <citation type="submission" date="2020-11" db="EMBL/GenBank/DDBJ databases">
        <authorList>
            <consortium name="DOE Joint Genome Institute"/>
            <person name="Ahrendt S."/>
            <person name="Riley R."/>
            <person name="Andreopoulos W."/>
            <person name="Labutti K."/>
            <person name="Pangilinan J."/>
            <person name="Ruiz-Duenas F.J."/>
            <person name="Barrasa J.M."/>
            <person name="Sanchez-Garcia M."/>
            <person name="Camarero S."/>
            <person name="Miyauchi S."/>
            <person name="Serrano A."/>
            <person name="Linde D."/>
            <person name="Babiker R."/>
            <person name="Drula E."/>
            <person name="Ayuso-Fernandez I."/>
            <person name="Pacheco R."/>
            <person name="Padilla G."/>
            <person name="Ferreira P."/>
            <person name="Barriuso J."/>
            <person name="Kellner H."/>
            <person name="Castanera R."/>
            <person name="Alfaro M."/>
            <person name="Ramirez L."/>
            <person name="Pisabarro A.G."/>
            <person name="Kuo A."/>
            <person name="Tritt A."/>
            <person name="Lipzen A."/>
            <person name="He G."/>
            <person name="Yan M."/>
            <person name="Ng V."/>
            <person name="Cullen D."/>
            <person name="Martin F."/>
            <person name="Rosso M.-N."/>
            <person name="Henrissat B."/>
            <person name="Hibbett D."/>
            <person name="Martinez A.T."/>
            <person name="Grigoriev I.V."/>
        </authorList>
    </citation>
    <scope>NUCLEOTIDE SEQUENCE</scope>
    <source>
        <strain evidence="1">MF-IS2</strain>
    </source>
</reference>
<dbReference type="Proteomes" id="UP000807342">
    <property type="component" value="Unassembled WGS sequence"/>
</dbReference>
<evidence type="ECO:0000313" key="2">
    <source>
        <dbReference type="Proteomes" id="UP000807342"/>
    </source>
</evidence>
<proteinExistence type="predicted"/>
<evidence type="ECO:0000313" key="1">
    <source>
        <dbReference type="EMBL" id="KAF9447461.1"/>
    </source>
</evidence>
<name>A0A9P5XCR8_9AGAR</name>
<gene>
    <name evidence="1" type="ORF">P691DRAFT_802309</name>
</gene>
<keyword evidence="2" id="KW-1185">Reference proteome</keyword>
<accession>A0A9P5XCR8</accession>
<dbReference type="OrthoDB" id="2905687at2759"/>